<organism evidence="1 2">
    <name type="scientific">Cronobacter phage LPCS28</name>
    <dbReference type="NCBI Taxonomy" id="2924885"/>
    <lineage>
        <taxon>Viruses</taxon>
        <taxon>Duplodnaviria</taxon>
        <taxon>Heunggongvirae</taxon>
        <taxon>Uroviricota</taxon>
        <taxon>Caudoviricetes</taxon>
        <taxon>Pantevenvirales</taxon>
        <taxon>Straboviridae</taxon>
        <taxon>Nanhuvirus</taxon>
        <taxon>Nanhuvirus LPCS28</taxon>
    </lineage>
</organism>
<dbReference type="Proteomes" id="UP000832072">
    <property type="component" value="Segment"/>
</dbReference>
<protein>
    <recommendedName>
        <fullName evidence="3">Lysis inhibition accessory protein</fullName>
    </recommendedName>
</protein>
<evidence type="ECO:0008006" key="3">
    <source>
        <dbReference type="Google" id="ProtNLM"/>
    </source>
</evidence>
<accession>A0AAE9G9M2</accession>
<evidence type="ECO:0000313" key="2">
    <source>
        <dbReference type="Proteomes" id="UP000832072"/>
    </source>
</evidence>
<gene>
    <name evidence="1" type="ORF">EHEKIMEA_00197</name>
</gene>
<reference evidence="1 2" key="1">
    <citation type="submission" date="2022-02" db="EMBL/GenBank/DDBJ databases">
        <authorList>
            <person name="Tian F."/>
            <person name="Li J."/>
            <person name="Li F."/>
            <person name="Tong Y."/>
        </authorList>
    </citation>
    <scope>NUCLEOTIDE SEQUENCE [LARGE SCALE GENOMIC DNA]</scope>
</reference>
<name>A0AAE9G9M2_9CAUD</name>
<keyword evidence="2" id="KW-1185">Reference proteome</keyword>
<proteinExistence type="predicted"/>
<sequence>MRKEITAIIKSATSQQFGSYLKGHENQGASIDVLSEIQRLLSVKAMSRNKNAQAVLTEIADFDNLHNEALKYAKHLSFPVRNFIKREVHNLVR</sequence>
<evidence type="ECO:0000313" key="1">
    <source>
        <dbReference type="EMBL" id="UNY47079.1"/>
    </source>
</evidence>
<dbReference type="EMBL" id="OM638103">
    <property type="protein sequence ID" value="UNY47079.1"/>
    <property type="molecule type" value="Genomic_DNA"/>
</dbReference>